<reference evidence="1 2" key="1">
    <citation type="journal article" date="2023" name="Nucleic Acids Res.">
        <title>The hologenome of Daphnia magna reveals possible DNA methylation and microbiome-mediated evolution of the host genome.</title>
        <authorList>
            <person name="Chaturvedi A."/>
            <person name="Li X."/>
            <person name="Dhandapani V."/>
            <person name="Marshall H."/>
            <person name="Kissane S."/>
            <person name="Cuenca-Cambronero M."/>
            <person name="Asole G."/>
            <person name="Calvet F."/>
            <person name="Ruiz-Romero M."/>
            <person name="Marangio P."/>
            <person name="Guigo R."/>
            <person name="Rago D."/>
            <person name="Mirbahai L."/>
            <person name="Eastwood N."/>
            <person name="Colbourne J.K."/>
            <person name="Zhou J."/>
            <person name="Mallon E."/>
            <person name="Orsini L."/>
        </authorList>
    </citation>
    <scope>NUCLEOTIDE SEQUENCE [LARGE SCALE GENOMIC DNA]</scope>
    <source>
        <strain evidence="1">LRV0_1</strain>
    </source>
</reference>
<accession>A0ABR0AN64</accession>
<dbReference type="EMBL" id="JAOYFB010000038">
    <property type="protein sequence ID" value="KAK4026556.1"/>
    <property type="molecule type" value="Genomic_DNA"/>
</dbReference>
<name>A0ABR0AN64_9CRUS</name>
<evidence type="ECO:0000313" key="1">
    <source>
        <dbReference type="EMBL" id="KAK4026556.1"/>
    </source>
</evidence>
<proteinExistence type="predicted"/>
<sequence length="297" mass="31443">MMIEKMEVLLHAATHDGVGKFCNAVDTYPCRRRWILPSEGLAIHLSPGSANRKDRGKRSVSINSKAGHSIIQFTLRSLSSSNSSANRHANLPFSLVVLMACVVSAQFPAGWNYNPFLYYPYTAQQPPVQETPEVAAARATHLAIHALAKSQAVKPTPVSVHSAAVSTTPDVWTAKAQHQGASSATASSAVVTNAGIPQQVQETAEVAAARRAHMAAHALAAARVVKGVPAQPLSTAFASQQLANSVAANTNAIVSSLPSFLPAVTWGPPQPVQDTPEVQAAKLAFFRAFREALARFG</sequence>
<evidence type="ECO:0000313" key="2">
    <source>
        <dbReference type="Proteomes" id="UP001234178"/>
    </source>
</evidence>
<gene>
    <name evidence="1" type="ORF">OUZ56_015559</name>
</gene>
<protein>
    <recommendedName>
        <fullName evidence="3">Cuticle protein</fullName>
    </recommendedName>
</protein>
<keyword evidence="2" id="KW-1185">Reference proteome</keyword>
<dbReference type="Proteomes" id="UP001234178">
    <property type="component" value="Unassembled WGS sequence"/>
</dbReference>
<organism evidence="1 2">
    <name type="scientific">Daphnia magna</name>
    <dbReference type="NCBI Taxonomy" id="35525"/>
    <lineage>
        <taxon>Eukaryota</taxon>
        <taxon>Metazoa</taxon>
        <taxon>Ecdysozoa</taxon>
        <taxon>Arthropoda</taxon>
        <taxon>Crustacea</taxon>
        <taxon>Branchiopoda</taxon>
        <taxon>Diplostraca</taxon>
        <taxon>Cladocera</taxon>
        <taxon>Anomopoda</taxon>
        <taxon>Daphniidae</taxon>
        <taxon>Daphnia</taxon>
    </lineage>
</organism>
<comment type="caution">
    <text evidence="1">The sequence shown here is derived from an EMBL/GenBank/DDBJ whole genome shotgun (WGS) entry which is preliminary data.</text>
</comment>
<evidence type="ECO:0008006" key="3">
    <source>
        <dbReference type="Google" id="ProtNLM"/>
    </source>
</evidence>